<evidence type="ECO:0000313" key="8">
    <source>
        <dbReference type="Proteomes" id="UP001163046"/>
    </source>
</evidence>
<sequence length="375" mass="41852">MEPITPPEIERQLQEIQSLADSTSPEIGIGSLTAEKRDTWHELRERLISLDRNNQRNLDLIETSLFALVLDENEPSTETEVCREAVVGDCRNRWFDKSVSILVFKSGRLATLCDHTPFDGVVEINSIILALKYLEERGGEWKGSPEIKNHFKPQELVFKVDDVICRAVEQAVQTYQQAAATVNVMVYAMREYDCIASLRPLTRQLRRGNFTMDGQKTVRSCTVEGTAWCKAMFDENTDNSTRLRLFREACTKHNRLMKEAVDGQGIDRHLLGLQLIAASEGMPTPAIFTDKAWTASGGGATFVLSTSCVGFSSILGGCAAMVKDGYGAFYSIEENKMNFVIATFTNSDVTDANKFQDALGESFKDMRSLLLTSKL</sequence>
<name>A0A9W9Y7G6_9CNID</name>
<evidence type="ECO:0000256" key="2">
    <source>
        <dbReference type="ARBA" id="ARBA00022679"/>
    </source>
</evidence>
<proteinExistence type="inferred from homology"/>
<evidence type="ECO:0000259" key="6">
    <source>
        <dbReference type="Pfam" id="PF00755"/>
    </source>
</evidence>
<dbReference type="InterPro" id="IPR000542">
    <property type="entry name" value="Carn_acyl_trans"/>
</dbReference>
<dbReference type="Proteomes" id="UP001163046">
    <property type="component" value="Unassembled WGS sequence"/>
</dbReference>
<keyword evidence="8" id="KW-1185">Reference proteome</keyword>
<evidence type="ECO:0000256" key="3">
    <source>
        <dbReference type="ARBA" id="ARBA00023315"/>
    </source>
</evidence>
<evidence type="ECO:0000256" key="1">
    <source>
        <dbReference type="ARBA" id="ARBA00005232"/>
    </source>
</evidence>
<evidence type="ECO:0000313" key="7">
    <source>
        <dbReference type="EMBL" id="KAJ7319508.1"/>
    </source>
</evidence>
<dbReference type="AlphaFoldDB" id="A0A9W9Y7G6"/>
<feature type="domain" description="Choline/carnitine acyltransferase" evidence="6">
    <location>
        <begin position="217"/>
        <end position="360"/>
    </location>
</feature>
<dbReference type="PANTHER" id="PTHR22589">
    <property type="entry name" value="CARNITINE O-ACYLTRANSFERASE"/>
    <property type="match status" value="1"/>
</dbReference>
<dbReference type="InterPro" id="IPR039551">
    <property type="entry name" value="Cho/carn_acyl_trans"/>
</dbReference>
<feature type="domain" description="Choline/carnitine acyltransferase" evidence="6">
    <location>
        <begin position="2"/>
        <end position="192"/>
    </location>
</feature>
<dbReference type="EMBL" id="MU827833">
    <property type="protein sequence ID" value="KAJ7319508.1"/>
    <property type="molecule type" value="Genomic_DNA"/>
</dbReference>
<organism evidence="7 8">
    <name type="scientific">Desmophyllum pertusum</name>
    <dbReference type="NCBI Taxonomy" id="174260"/>
    <lineage>
        <taxon>Eukaryota</taxon>
        <taxon>Metazoa</taxon>
        <taxon>Cnidaria</taxon>
        <taxon>Anthozoa</taxon>
        <taxon>Hexacorallia</taxon>
        <taxon>Scleractinia</taxon>
        <taxon>Caryophylliina</taxon>
        <taxon>Caryophylliidae</taxon>
        <taxon>Desmophyllum</taxon>
    </lineage>
</organism>
<protein>
    <recommendedName>
        <fullName evidence="6">Choline/carnitine acyltransferase domain-containing protein</fullName>
    </recommendedName>
</protein>
<keyword evidence="2 5" id="KW-0808">Transferase</keyword>
<evidence type="ECO:0000256" key="5">
    <source>
        <dbReference type="RuleBase" id="RU003801"/>
    </source>
</evidence>
<dbReference type="Gene3D" id="3.30.559.70">
    <property type="entry name" value="Choline/Carnitine o-acyltransferase, domain 2"/>
    <property type="match status" value="1"/>
</dbReference>
<feature type="active site" description="Proton acceptor" evidence="4">
    <location>
        <position position="115"/>
    </location>
</feature>
<dbReference type="PANTHER" id="PTHR22589:SF67">
    <property type="entry name" value="PEROXISOMAL CARNITINE O-OCTANOYLTRANSFERASE"/>
    <property type="match status" value="1"/>
</dbReference>
<accession>A0A9W9Y7G6</accession>
<dbReference type="InterPro" id="IPR023213">
    <property type="entry name" value="CAT-like_dom_sf"/>
</dbReference>
<comment type="caution">
    <text evidence="7">The sequence shown here is derived from an EMBL/GenBank/DDBJ whole genome shotgun (WGS) entry which is preliminary data.</text>
</comment>
<gene>
    <name evidence="7" type="ORF">OS493_035818</name>
</gene>
<dbReference type="GO" id="GO:0008458">
    <property type="term" value="F:carnitine O-octanoyltransferase activity"/>
    <property type="evidence" value="ECO:0007669"/>
    <property type="project" value="TreeGrafter"/>
</dbReference>
<keyword evidence="3 5" id="KW-0012">Acyltransferase</keyword>
<dbReference type="Gene3D" id="3.30.559.10">
    <property type="entry name" value="Chloramphenicol acetyltransferase-like domain"/>
    <property type="match status" value="1"/>
</dbReference>
<dbReference type="GO" id="GO:0005777">
    <property type="term" value="C:peroxisome"/>
    <property type="evidence" value="ECO:0007669"/>
    <property type="project" value="TreeGrafter"/>
</dbReference>
<dbReference type="Pfam" id="PF00755">
    <property type="entry name" value="Carn_acyltransf"/>
    <property type="match status" value="2"/>
</dbReference>
<dbReference type="PROSITE" id="PS00440">
    <property type="entry name" value="ACYLTRANSF_C_2"/>
    <property type="match status" value="1"/>
</dbReference>
<dbReference type="InterPro" id="IPR042231">
    <property type="entry name" value="Cho/carn_acyl_trans_2"/>
</dbReference>
<dbReference type="SUPFAM" id="SSF52777">
    <property type="entry name" value="CoA-dependent acyltransferases"/>
    <property type="match status" value="2"/>
</dbReference>
<dbReference type="OrthoDB" id="240216at2759"/>
<reference evidence="7" key="1">
    <citation type="submission" date="2023-01" db="EMBL/GenBank/DDBJ databases">
        <title>Genome assembly of the deep-sea coral Lophelia pertusa.</title>
        <authorList>
            <person name="Herrera S."/>
            <person name="Cordes E."/>
        </authorList>
    </citation>
    <scope>NUCLEOTIDE SEQUENCE</scope>
    <source>
        <strain evidence="7">USNM1676648</strain>
        <tissue evidence="7">Polyp</tissue>
    </source>
</reference>
<evidence type="ECO:0000256" key="4">
    <source>
        <dbReference type="PIRSR" id="PIRSR600542-1"/>
    </source>
</evidence>
<comment type="similarity">
    <text evidence="1 5">Belongs to the carnitine/choline acetyltransferase family.</text>
</comment>